<proteinExistence type="predicted"/>
<dbReference type="Proteomes" id="UP001305414">
    <property type="component" value="Unassembled WGS sequence"/>
</dbReference>
<comment type="caution">
    <text evidence="3">The sequence shown here is derived from an EMBL/GenBank/DDBJ whole genome shotgun (WGS) entry which is preliminary data.</text>
</comment>
<organism evidence="3 4">
    <name type="scientific">Xylaria bambusicola</name>
    <dbReference type="NCBI Taxonomy" id="326684"/>
    <lineage>
        <taxon>Eukaryota</taxon>
        <taxon>Fungi</taxon>
        <taxon>Dikarya</taxon>
        <taxon>Ascomycota</taxon>
        <taxon>Pezizomycotina</taxon>
        <taxon>Sordariomycetes</taxon>
        <taxon>Xylariomycetidae</taxon>
        <taxon>Xylariales</taxon>
        <taxon>Xylariaceae</taxon>
        <taxon>Xylaria</taxon>
    </lineage>
</organism>
<evidence type="ECO:0000313" key="3">
    <source>
        <dbReference type="EMBL" id="KAK5627899.1"/>
    </source>
</evidence>
<dbReference type="EMBL" id="JAWHQM010000006">
    <property type="protein sequence ID" value="KAK5627899.1"/>
    <property type="molecule type" value="Genomic_DNA"/>
</dbReference>
<sequence length="439" mass="47407">MDPTFPSPEDQTDISEYAPVGCWTDDSSQGRALFYRQDNLASSEMTNEKCLKSCLDGGFPFAGTEYGGECYCGVVIGNGTALATDESTCNMPCNGDSSQTCGGPARLSLYVAKDLQSLEPCGSPSNTSSTTTGYPTTTTTKGYPTSPTKTTTKSTTKATTSSPSTTKTTTKVTTTTTAPVCTATTVIPSDCEWKIGKWCSDPVPDWDDKKDCLISGSKCLLQGTSCFLKAGLPGALSCFKYKEWCVALDLYCVTKCIGKYCDKAGFIEKSPPYGLPPTTSTSTYPCPTTVTTTTKTTTTPPPYPTDDCPPPNPTGICIQPTNKWFGYGPGKPVGGIELPVVTCNNIWGDWKNGNIFKLYTDKDSKKCPSYPVYQFPNACADACKSQYEQCEDVYAESCKMGYKTYSYKDAEAACEAQYKDCLTVNKWVKDNGHCTTWDC</sequence>
<evidence type="ECO:0000259" key="2">
    <source>
        <dbReference type="PROSITE" id="PS51212"/>
    </source>
</evidence>
<dbReference type="SMART" id="SM00321">
    <property type="entry name" value="WSC"/>
    <property type="match status" value="1"/>
</dbReference>
<dbReference type="PANTHER" id="PTHR43662:SF3">
    <property type="entry name" value="DOMAIN PROTEIN, PUTATIVE (AFU_ORTHOLOGUE AFUA_6G11970)-RELATED"/>
    <property type="match status" value="1"/>
</dbReference>
<dbReference type="AlphaFoldDB" id="A0AAN7UL18"/>
<reference evidence="3 4" key="1">
    <citation type="submission" date="2023-10" db="EMBL/GenBank/DDBJ databases">
        <title>Draft genome sequence of Xylaria bambusicola isolate GMP-LS, the root and basal stem rot pathogen of sugarcane in Indonesia.</title>
        <authorList>
            <person name="Selvaraj P."/>
            <person name="Muralishankar V."/>
            <person name="Muruganantham S."/>
            <person name="Sp S."/>
            <person name="Haryani S."/>
            <person name="Lau K.J.X."/>
            <person name="Naqvi N.I."/>
        </authorList>
    </citation>
    <scope>NUCLEOTIDE SEQUENCE [LARGE SCALE GENOMIC DNA]</scope>
    <source>
        <strain evidence="3">GMP-LS</strain>
    </source>
</reference>
<dbReference type="InterPro" id="IPR002889">
    <property type="entry name" value="WSC_carb-bd"/>
</dbReference>
<feature type="domain" description="WSC" evidence="2">
    <location>
        <begin position="16"/>
        <end position="113"/>
    </location>
</feature>
<accession>A0AAN7UL18</accession>
<feature type="compositionally biased region" description="Low complexity" evidence="1">
    <location>
        <begin position="123"/>
        <end position="169"/>
    </location>
</feature>
<keyword evidence="4" id="KW-1185">Reference proteome</keyword>
<name>A0AAN7UL18_9PEZI</name>
<protein>
    <recommendedName>
        <fullName evidence="2">WSC domain-containing protein</fullName>
    </recommendedName>
</protein>
<dbReference type="Pfam" id="PF01822">
    <property type="entry name" value="WSC"/>
    <property type="match status" value="1"/>
</dbReference>
<gene>
    <name evidence="3" type="ORF">RRF57_003614</name>
</gene>
<dbReference type="PANTHER" id="PTHR43662">
    <property type="match status" value="1"/>
</dbReference>
<dbReference type="PROSITE" id="PS51212">
    <property type="entry name" value="WSC"/>
    <property type="match status" value="1"/>
</dbReference>
<evidence type="ECO:0000313" key="4">
    <source>
        <dbReference type="Proteomes" id="UP001305414"/>
    </source>
</evidence>
<feature type="region of interest" description="Disordered" evidence="1">
    <location>
        <begin position="120"/>
        <end position="169"/>
    </location>
</feature>
<evidence type="ECO:0000256" key="1">
    <source>
        <dbReference type="SAM" id="MobiDB-lite"/>
    </source>
</evidence>